<protein>
    <recommendedName>
        <fullName evidence="2">Mso1 N-terminal domain-containing protein</fullName>
    </recommendedName>
</protein>
<name>A0A0M8N5Y8_ESCWE</name>
<dbReference type="OrthoDB" id="2683368at2759"/>
<sequence>MTSWYSNLLTKTSSQISSLKSTLLSSEADGDTEDDTHVCRVLRDFYAEKGRPSPPWLPPDPRGGPNGPGQAAPQALYAQSQIGGQRFPGQHPQQQGPGAAGFGSLWDNSGNNHDHNNNNNNNNNGGHNNFHGAAGHVSNGGAGAGMGPGAPGGPGGPPAAGGLAGKRPPQLQVQTQSLRAGGARNGGMLSPIAPPAQRAGSYPNPGNQTPTFGGGTAQDRLRQRLWGGARTTSPSAQGGPFQPPPSPGAQHGGGGGGGGGDGGAYMGANAPWSTTGDDYFGSAAGGGGGGGGGASRRQGLANGPRR</sequence>
<organism evidence="3 4">
    <name type="scientific">Escovopsis weberi</name>
    <dbReference type="NCBI Taxonomy" id="150374"/>
    <lineage>
        <taxon>Eukaryota</taxon>
        <taxon>Fungi</taxon>
        <taxon>Dikarya</taxon>
        <taxon>Ascomycota</taxon>
        <taxon>Pezizomycotina</taxon>
        <taxon>Sordariomycetes</taxon>
        <taxon>Hypocreomycetidae</taxon>
        <taxon>Hypocreales</taxon>
        <taxon>Hypocreaceae</taxon>
        <taxon>Escovopsis</taxon>
    </lineage>
</organism>
<feature type="compositionally biased region" description="Gly residues" evidence="1">
    <location>
        <begin position="250"/>
        <end position="265"/>
    </location>
</feature>
<dbReference type="AlphaFoldDB" id="A0A0M8N5Y8"/>
<feature type="compositionally biased region" description="Gly residues" evidence="1">
    <location>
        <begin position="283"/>
        <end position="294"/>
    </location>
</feature>
<evidence type="ECO:0000256" key="1">
    <source>
        <dbReference type="SAM" id="MobiDB-lite"/>
    </source>
</evidence>
<evidence type="ECO:0000259" key="2">
    <source>
        <dbReference type="Pfam" id="PF14475"/>
    </source>
</evidence>
<evidence type="ECO:0000313" key="3">
    <source>
        <dbReference type="EMBL" id="KOS21354.1"/>
    </source>
</evidence>
<gene>
    <name evidence="3" type="ORF">ESCO_006756</name>
</gene>
<dbReference type="InterPro" id="IPR028095">
    <property type="entry name" value="Mso1_N_dom"/>
</dbReference>
<feature type="compositionally biased region" description="Low complexity" evidence="1">
    <location>
        <begin position="83"/>
        <end position="97"/>
    </location>
</feature>
<feature type="compositionally biased region" description="Polar residues" evidence="1">
    <location>
        <begin position="13"/>
        <end position="25"/>
    </location>
</feature>
<reference evidence="3 4" key="1">
    <citation type="submission" date="2015-07" db="EMBL/GenBank/DDBJ databases">
        <title>The genome of the fungus Escovopsis weberi, a specialized disease agent of ant agriculture.</title>
        <authorList>
            <person name="de Man T.J."/>
            <person name="Stajich J.E."/>
            <person name="Kubicek C.P."/>
            <person name="Chenthamara K."/>
            <person name="Atanasova L."/>
            <person name="Druzhinina I.S."/>
            <person name="Birnbaum S."/>
            <person name="Barribeau S.M."/>
            <person name="Teiling C."/>
            <person name="Suen G."/>
            <person name="Currie C."/>
            <person name="Gerardo N.M."/>
        </authorList>
    </citation>
    <scope>NUCLEOTIDE SEQUENCE [LARGE SCALE GENOMIC DNA]</scope>
</reference>
<proteinExistence type="predicted"/>
<dbReference type="Pfam" id="PF14475">
    <property type="entry name" value="Mso1_Sec1_bdg"/>
    <property type="match status" value="1"/>
</dbReference>
<feature type="compositionally biased region" description="Pro residues" evidence="1">
    <location>
        <begin position="52"/>
        <end position="62"/>
    </location>
</feature>
<dbReference type="EMBL" id="LGSR01000011">
    <property type="protein sequence ID" value="KOS21354.1"/>
    <property type="molecule type" value="Genomic_DNA"/>
</dbReference>
<accession>A0A0M8N5Y8</accession>
<dbReference type="Proteomes" id="UP000053831">
    <property type="component" value="Unassembled WGS sequence"/>
</dbReference>
<evidence type="ECO:0000313" key="4">
    <source>
        <dbReference type="Proteomes" id="UP000053831"/>
    </source>
</evidence>
<feature type="region of interest" description="Disordered" evidence="1">
    <location>
        <begin position="13"/>
        <end position="306"/>
    </location>
</feature>
<feature type="compositionally biased region" description="Basic and acidic residues" evidence="1">
    <location>
        <begin position="35"/>
        <end position="51"/>
    </location>
</feature>
<keyword evidence="4" id="KW-1185">Reference proteome</keyword>
<feature type="compositionally biased region" description="Gly residues" evidence="1">
    <location>
        <begin position="138"/>
        <end position="164"/>
    </location>
</feature>
<feature type="compositionally biased region" description="Low complexity" evidence="1">
    <location>
        <begin position="117"/>
        <end position="137"/>
    </location>
</feature>
<comment type="caution">
    <text evidence="3">The sequence shown here is derived from an EMBL/GenBank/DDBJ whole genome shotgun (WGS) entry which is preliminary data.</text>
</comment>
<feature type="domain" description="Mso1 N-terminal" evidence="2">
    <location>
        <begin position="18"/>
        <end position="57"/>
    </location>
</feature>